<dbReference type="EMBL" id="BARS01008285">
    <property type="protein sequence ID" value="GAF76555.1"/>
    <property type="molecule type" value="Genomic_DNA"/>
</dbReference>
<sequence>VVALIEKAIWAVDPSECPLCKQGSKPLRPKTNWKKLTGKA</sequence>
<name>X0TKF0_9ZZZZ</name>
<comment type="caution">
    <text evidence="1">The sequence shown here is derived from an EMBL/GenBank/DDBJ whole genome shotgun (WGS) entry which is preliminary data.</text>
</comment>
<protein>
    <submittedName>
        <fullName evidence="1">Uncharacterized protein</fullName>
    </submittedName>
</protein>
<organism evidence="1">
    <name type="scientific">marine sediment metagenome</name>
    <dbReference type="NCBI Taxonomy" id="412755"/>
    <lineage>
        <taxon>unclassified sequences</taxon>
        <taxon>metagenomes</taxon>
        <taxon>ecological metagenomes</taxon>
    </lineage>
</organism>
<accession>X0TKF0</accession>
<reference evidence="1" key="1">
    <citation type="journal article" date="2014" name="Front. Microbiol.">
        <title>High frequency of phylogenetically diverse reductive dehalogenase-homologous genes in deep subseafloor sedimentary metagenomes.</title>
        <authorList>
            <person name="Kawai M."/>
            <person name="Futagami T."/>
            <person name="Toyoda A."/>
            <person name="Takaki Y."/>
            <person name="Nishi S."/>
            <person name="Hori S."/>
            <person name="Arai W."/>
            <person name="Tsubouchi T."/>
            <person name="Morono Y."/>
            <person name="Uchiyama I."/>
            <person name="Ito T."/>
            <person name="Fujiyama A."/>
            <person name="Inagaki F."/>
            <person name="Takami H."/>
        </authorList>
    </citation>
    <scope>NUCLEOTIDE SEQUENCE</scope>
    <source>
        <strain evidence="1">Expedition CK06-06</strain>
    </source>
</reference>
<gene>
    <name evidence="1" type="ORF">S01H1_15824</name>
</gene>
<evidence type="ECO:0000313" key="1">
    <source>
        <dbReference type="EMBL" id="GAF76555.1"/>
    </source>
</evidence>
<feature type="non-terminal residue" evidence="1">
    <location>
        <position position="1"/>
    </location>
</feature>
<proteinExistence type="predicted"/>
<dbReference type="AlphaFoldDB" id="X0TKF0"/>